<sequence length="68" mass="7693">MPRSCSCECTKHGRLRSCLNGLVGQQDPKRALCDVCYFEVTTVSHIRRQPVCQYPAKLPSTLDRIIGR</sequence>
<gene>
    <name evidence="1" type="ORF">PG993_011610</name>
</gene>
<evidence type="ECO:0000313" key="2">
    <source>
        <dbReference type="Proteomes" id="UP001444661"/>
    </source>
</evidence>
<organism evidence="1 2">
    <name type="scientific">Apiospora rasikravindrae</name>
    <dbReference type="NCBI Taxonomy" id="990691"/>
    <lineage>
        <taxon>Eukaryota</taxon>
        <taxon>Fungi</taxon>
        <taxon>Dikarya</taxon>
        <taxon>Ascomycota</taxon>
        <taxon>Pezizomycotina</taxon>
        <taxon>Sordariomycetes</taxon>
        <taxon>Xylariomycetidae</taxon>
        <taxon>Amphisphaeriales</taxon>
        <taxon>Apiosporaceae</taxon>
        <taxon>Apiospora</taxon>
    </lineage>
</organism>
<protein>
    <submittedName>
        <fullName evidence="1">Uncharacterized protein</fullName>
    </submittedName>
</protein>
<reference evidence="1 2" key="1">
    <citation type="submission" date="2023-01" db="EMBL/GenBank/DDBJ databases">
        <title>Analysis of 21 Apiospora genomes using comparative genomics revels a genus with tremendous synthesis potential of carbohydrate active enzymes and secondary metabolites.</title>
        <authorList>
            <person name="Sorensen T."/>
        </authorList>
    </citation>
    <scope>NUCLEOTIDE SEQUENCE [LARGE SCALE GENOMIC DNA]</scope>
    <source>
        <strain evidence="1 2">CBS 33761</strain>
    </source>
</reference>
<name>A0ABR1S043_9PEZI</name>
<dbReference type="EMBL" id="JAQQWK010000011">
    <property type="protein sequence ID" value="KAK8023544.1"/>
    <property type="molecule type" value="Genomic_DNA"/>
</dbReference>
<accession>A0ABR1S043</accession>
<proteinExistence type="predicted"/>
<dbReference type="Proteomes" id="UP001444661">
    <property type="component" value="Unassembled WGS sequence"/>
</dbReference>
<evidence type="ECO:0000313" key="1">
    <source>
        <dbReference type="EMBL" id="KAK8023544.1"/>
    </source>
</evidence>
<keyword evidence="2" id="KW-1185">Reference proteome</keyword>
<comment type="caution">
    <text evidence="1">The sequence shown here is derived from an EMBL/GenBank/DDBJ whole genome shotgun (WGS) entry which is preliminary data.</text>
</comment>